<sequence>MQIEQLQKLDKKQLINIIISSEEKVKNIIQLLSHLETESHDENEHQKEGLSSLSAKNNYKLPHRLDHRIIGECSEMLQKMDQKSSFSHTKKIVRLFEHMKKRVENPDSIINEKEAEFLKK</sequence>
<reference evidence="1 2" key="1">
    <citation type="submission" date="2018-01" db="EMBL/GenBank/DDBJ databases">
        <title>Whole genome sequencing of Histamine producing bacteria.</title>
        <authorList>
            <person name="Butler K."/>
        </authorList>
    </citation>
    <scope>NUCLEOTIDE SEQUENCE [LARGE SCALE GENOMIC DNA]</scope>
    <source>
        <strain evidence="1 2">FS-7.2</strain>
    </source>
</reference>
<proteinExistence type="predicted"/>
<dbReference type="RefSeq" id="WP_107289263.1">
    <property type="nucleotide sequence ID" value="NZ_PYNF01000003.1"/>
</dbReference>
<dbReference type="Proteomes" id="UP000241426">
    <property type="component" value="Unassembled WGS sequence"/>
</dbReference>
<comment type="caution">
    <text evidence="1">The sequence shown here is derived from an EMBL/GenBank/DDBJ whole genome shotgun (WGS) entry which is preliminary data.</text>
</comment>
<accession>A0A2T3KLT2</accession>
<organism evidence="1 2">
    <name type="scientific">Photobacterium kishitanii</name>
    <dbReference type="NCBI Taxonomy" id="318456"/>
    <lineage>
        <taxon>Bacteria</taxon>
        <taxon>Pseudomonadati</taxon>
        <taxon>Pseudomonadota</taxon>
        <taxon>Gammaproteobacteria</taxon>
        <taxon>Vibrionales</taxon>
        <taxon>Vibrionaceae</taxon>
        <taxon>Photobacterium</taxon>
    </lineage>
</organism>
<protein>
    <submittedName>
        <fullName evidence="1">Uncharacterized protein</fullName>
    </submittedName>
</protein>
<dbReference type="AlphaFoldDB" id="A0A2T3KLT2"/>
<dbReference type="EMBL" id="PYNF01000003">
    <property type="protein sequence ID" value="PSV00633.1"/>
    <property type="molecule type" value="Genomic_DNA"/>
</dbReference>
<evidence type="ECO:0000313" key="1">
    <source>
        <dbReference type="EMBL" id="PSV00633.1"/>
    </source>
</evidence>
<gene>
    <name evidence="1" type="ORF">C9J27_05710</name>
</gene>
<name>A0A2T3KLT2_9GAMM</name>
<evidence type="ECO:0000313" key="2">
    <source>
        <dbReference type="Proteomes" id="UP000241426"/>
    </source>
</evidence>